<accession>Q3KD03</accession>
<name>Q3KD03_PSEPF</name>
<dbReference type="KEGG" id="pfo:Pfl01_2611"/>
<dbReference type="HOGENOM" id="CLU_2247760_0_0_6"/>
<evidence type="ECO:0000313" key="1">
    <source>
        <dbReference type="EMBL" id="ABA74352.1"/>
    </source>
</evidence>
<proteinExistence type="predicted"/>
<dbReference type="EMBL" id="CP000094">
    <property type="protein sequence ID" value="ABA74352.1"/>
    <property type="molecule type" value="Genomic_DNA"/>
</dbReference>
<sequence>MEKQNKKYGNCAQSIDVWAIAEIIALHEFLSLGGLVSMDFRARNHTSQALLMHKKTRKEHRRTTRAVVPPAHSGLALASARLPGGAIARQFFTDEGSLLVTNCG</sequence>
<evidence type="ECO:0000313" key="2">
    <source>
        <dbReference type="Proteomes" id="UP000002704"/>
    </source>
</evidence>
<dbReference type="AlphaFoldDB" id="Q3KD03"/>
<protein>
    <submittedName>
        <fullName evidence="1">Uncharacterized protein</fullName>
    </submittedName>
</protein>
<dbReference type="Proteomes" id="UP000002704">
    <property type="component" value="Chromosome"/>
</dbReference>
<gene>
    <name evidence="1" type="ordered locus">Pfl01_2611</name>
</gene>
<reference evidence="1 2" key="1">
    <citation type="journal article" date="2009" name="Genome Biol.">
        <title>Genomic and genetic analyses of diversity and plant interactions of Pseudomonas fluorescens.</title>
        <authorList>
            <person name="Silby M.W."/>
            <person name="Cerdeno-Tarraga A.M."/>
            <person name="Vernikos G.S."/>
            <person name="Giddens S.R."/>
            <person name="Jackson R.W."/>
            <person name="Preston G.M."/>
            <person name="Zhang X.X."/>
            <person name="Moon C.D."/>
            <person name="Gehrig S.M."/>
            <person name="Godfrey S.A."/>
            <person name="Knight C.G."/>
            <person name="Malone J.G."/>
            <person name="Robinson Z."/>
            <person name="Spiers A.J."/>
            <person name="Harris S."/>
            <person name="Challis G.L."/>
            <person name="Yaxley A.M."/>
            <person name="Harris D."/>
            <person name="Seeger K."/>
            <person name="Murphy L."/>
            <person name="Rutter S."/>
            <person name="Squares R."/>
            <person name="Quail M.A."/>
            <person name="Saunders E."/>
            <person name="Mavromatis K."/>
            <person name="Brettin T.S."/>
            <person name="Bentley S.D."/>
            <person name="Hothersall J."/>
            <person name="Stephens E."/>
            <person name="Thomas C.M."/>
            <person name="Parkhill J."/>
            <person name="Levy S.B."/>
            <person name="Rainey P.B."/>
            <person name="Thomson N.R."/>
        </authorList>
    </citation>
    <scope>NUCLEOTIDE SEQUENCE [LARGE SCALE GENOMIC DNA]</scope>
    <source>
        <strain evidence="1 2">Pf0-1</strain>
    </source>
</reference>
<organism evidence="1 2">
    <name type="scientific">Pseudomonas fluorescens (strain Pf0-1)</name>
    <dbReference type="NCBI Taxonomy" id="205922"/>
    <lineage>
        <taxon>Bacteria</taxon>
        <taxon>Pseudomonadati</taxon>
        <taxon>Pseudomonadota</taxon>
        <taxon>Gammaproteobacteria</taxon>
        <taxon>Pseudomonadales</taxon>
        <taxon>Pseudomonadaceae</taxon>
        <taxon>Pseudomonas</taxon>
    </lineage>
</organism>